<dbReference type="InterPro" id="IPR007110">
    <property type="entry name" value="Ig-like_dom"/>
</dbReference>
<keyword evidence="1" id="KW-0393">Immunoglobulin domain</keyword>
<dbReference type="PROSITE" id="PS50835">
    <property type="entry name" value="IG_LIKE"/>
    <property type="match status" value="1"/>
</dbReference>
<dbReference type="PANTHER" id="PTHR10075">
    <property type="entry name" value="BASIGIN RELATED"/>
    <property type="match status" value="1"/>
</dbReference>
<dbReference type="EMBL" id="GFAA01002865">
    <property type="protein sequence ID" value="JAU00570.1"/>
    <property type="molecule type" value="mRNA"/>
</dbReference>
<dbReference type="InterPro" id="IPR003598">
    <property type="entry name" value="Ig_sub2"/>
</dbReference>
<dbReference type="AlphaFoldDB" id="A0A1E1XNE7"/>
<feature type="domain" description="Ig-like" evidence="2">
    <location>
        <begin position="1"/>
        <end position="91"/>
    </location>
</feature>
<dbReference type="GO" id="GO:0030424">
    <property type="term" value="C:axon"/>
    <property type="evidence" value="ECO:0007669"/>
    <property type="project" value="TreeGrafter"/>
</dbReference>
<dbReference type="InterPro" id="IPR003599">
    <property type="entry name" value="Ig_sub"/>
</dbReference>
<evidence type="ECO:0000313" key="3">
    <source>
        <dbReference type="EMBL" id="JAU00570.1"/>
    </source>
</evidence>
<name>A0A1E1XNE7_AMBSC</name>
<protein>
    <submittedName>
        <fullName evidence="3">Putative neural cell adhesion molecule l1</fullName>
    </submittedName>
</protein>
<feature type="non-terminal residue" evidence="3">
    <location>
        <position position="1"/>
    </location>
</feature>
<evidence type="ECO:0000259" key="2">
    <source>
        <dbReference type="PROSITE" id="PS50835"/>
    </source>
</evidence>
<dbReference type="Gene3D" id="2.60.40.10">
    <property type="entry name" value="Immunoglobulins"/>
    <property type="match status" value="1"/>
</dbReference>
<dbReference type="SMART" id="SM00408">
    <property type="entry name" value="IGc2"/>
    <property type="match status" value="1"/>
</dbReference>
<dbReference type="PANTHER" id="PTHR10075:SF14">
    <property type="entry name" value="CELL ADHESION MOLECULE DSCAM2-RELATED"/>
    <property type="match status" value="1"/>
</dbReference>
<dbReference type="Pfam" id="PF13927">
    <property type="entry name" value="Ig_3"/>
    <property type="match status" value="1"/>
</dbReference>
<reference evidence="3" key="1">
    <citation type="submission" date="2016-09" db="EMBL/GenBank/DDBJ databases">
        <authorList>
            <person name="Capua I."/>
            <person name="De Benedictis P."/>
            <person name="Joannis T."/>
            <person name="Lombin L.H."/>
            <person name="Cattoli G."/>
        </authorList>
    </citation>
    <scope>NUCLEOTIDE SEQUENCE</scope>
</reference>
<dbReference type="SUPFAM" id="SSF48726">
    <property type="entry name" value="Immunoglobulin"/>
    <property type="match status" value="1"/>
</dbReference>
<dbReference type="GO" id="GO:0007411">
    <property type="term" value="P:axon guidance"/>
    <property type="evidence" value="ECO:0007669"/>
    <property type="project" value="TreeGrafter"/>
</dbReference>
<dbReference type="GO" id="GO:0070593">
    <property type="term" value="P:dendrite self-avoidance"/>
    <property type="evidence" value="ECO:0007669"/>
    <property type="project" value="TreeGrafter"/>
</dbReference>
<proteinExistence type="evidence at transcript level"/>
<sequence length="100" mass="10600">SRTVVRGSRVVLKCLVEPPPSSPRPRSGGGATSVLWLVDGRSLAGEDSSAWRQLDNGALLLRQVEPHDAGSYRCSARNDHGVVYSEAAELVVHVPAKLAG</sequence>
<dbReference type="GO" id="GO:0098632">
    <property type="term" value="F:cell-cell adhesion mediator activity"/>
    <property type="evidence" value="ECO:0007669"/>
    <property type="project" value="TreeGrafter"/>
</dbReference>
<dbReference type="SMART" id="SM00409">
    <property type="entry name" value="IG"/>
    <property type="match status" value="1"/>
</dbReference>
<feature type="non-terminal residue" evidence="3">
    <location>
        <position position="100"/>
    </location>
</feature>
<dbReference type="GO" id="GO:0007156">
    <property type="term" value="P:homophilic cell adhesion via plasma membrane adhesion molecules"/>
    <property type="evidence" value="ECO:0007669"/>
    <property type="project" value="TreeGrafter"/>
</dbReference>
<evidence type="ECO:0000256" key="1">
    <source>
        <dbReference type="ARBA" id="ARBA00023319"/>
    </source>
</evidence>
<dbReference type="InterPro" id="IPR013783">
    <property type="entry name" value="Ig-like_fold"/>
</dbReference>
<accession>A0A1E1XNE7</accession>
<organism evidence="3">
    <name type="scientific">Amblyomma sculptum</name>
    <name type="common">Tick</name>
    <dbReference type="NCBI Taxonomy" id="1581419"/>
    <lineage>
        <taxon>Eukaryota</taxon>
        <taxon>Metazoa</taxon>
        <taxon>Ecdysozoa</taxon>
        <taxon>Arthropoda</taxon>
        <taxon>Chelicerata</taxon>
        <taxon>Arachnida</taxon>
        <taxon>Acari</taxon>
        <taxon>Parasitiformes</taxon>
        <taxon>Ixodida</taxon>
        <taxon>Ixodoidea</taxon>
        <taxon>Ixodidae</taxon>
        <taxon>Amblyomminae</taxon>
        <taxon>Amblyomma</taxon>
    </lineage>
</organism>
<dbReference type="InterPro" id="IPR036179">
    <property type="entry name" value="Ig-like_dom_sf"/>
</dbReference>
<reference evidence="3" key="2">
    <citation type="journal article" date="2017" name="Front. Cell. Infect. Microbiol.">
        <title>Analysis of the Salivary Gland Transcriptome of Unfed and Partially Fed Amblyomma sculptum Ticks and Descriptive Proteome of the Saliva.</title>
        <authorList>
            <person name="Esteves E."/>
            <person name="Maruyama S.R."/>
            <person name="Kawahara R."/>
            <person name="Fujita A."/>
            <person name="Martins L.A."/>
            <person name="Righi A.A."/>
            <person name="Costa F.B."/>
            <person name="Palmisano G."/>
            <person name="Labruna M.B."/>
            <person name="Sa-Nunes A."/>
            <person name="Ribeiro J.M.C."/>
            <person name="Fogaca A.C."/>
        </authorList>
    </citation>
    <scope>NUCLEOTIDE SEQUENCE</scope>
</reference>
<dbReference type="GO" id="GO:0005886">
    <property type="term" value="C:plasma membrane"/>
    <property type="evidence" value="ECO:0007669"/>
    <property type="project" value="TreeGrafter"/>
</dbReference>